<name>A0ABU8SN77_9LACO</name>
<dbReference type="Proteomes" id="UP001370590">
    <property type="component" value="Unassembled WGS sequence"/>
</dbReference>
<feature type="transmembrane region" description="Helical" evidence="1">
    <location>
        <begin position="97"/>
        <end position="118"/>
    </location>
</feature>
<proteinExistence type="predicted"/>
<feature type="transmembrane region" description="Helical" evidence="1">
    <location>
        <begin position="181"/>
        <end position="202"/>
    </location>
</feature>
<keyword evidence="1" id="KW-1133">Transmembrane helix</keyword>
<organism evidence="2 3">
    <name type="scientific">Nicoliella lavandulae</name>
    <dbReference type="NCBI Taxonomy" id="3082954"/>
    <lineage>
        <taxon>Bacteria</taxon>
        <taxon>Bacillati</taxon>
        <taxon>Bacillota</taxon>
        <taxon>Bacilli</taxon>
        <taxon>Lactobacillales</taxon>
        <taxon>Lactobacillaceae</taxon>
        <taxon>Nicoliella</taxon>
    </lineage>
</organism>
<keyword evidence="1" id="KW-0812">Transmembrane</keyword>
<feature type="transmembrane region" description="Helical" evidence="1">
    <location>
        <begin position="69"/>
        <end position="90"/>
    </location>
</feature>
<dbReference type="RefSeq" id="WP_339960511.1">
    <property type="nucleotide sequence ID" value="NZ_JAWMWH010000001.1"/>
</dbReference>
<keyword evidence="1" id="KW-0472">Membrane</keyword>
<evidence type="ECO:0000313" key="3">
    <source>
        <dbReference type="Proteomes" id="UP001370590"/>
    </source>
</evidence>
<comment type="caution">
    <text evidence="2">The sequence shown here is derived from an EMBL/GenBank/DDBJ whole genome shotgun (WGS) entry which is preliminary data.</text>
</comment>
<evidence type="ECO:0000256" key="1">
    <source>
        <dbReference type="SAM" id="Phobius"/>
    </source>
</evidence>
<feature type="transmembrane region" description="Helical" evidence="1">
    <location>
        <begin position="124"/>
        <end position="149"/>
    </location>
</feature>
<reference evidence="2 3" key="1">
    <citation type="submission" date="2023-10" db="EMBL/GenBank/DDBJ databases">
        <title>Nicoliella lavandulae sp. nov. isolated from Lavandula angustifolia flowers.</title>
        <authorList>
            <person name="Alcantara C."/>
            <person name="Zuniga M."/>
            <person name="Landete J.M."/>
            <person name="Monedero V."/>
        </authorList>
    </citation>
    <scope>NUCLEOTIDE SEQUENCE [LARGE SCALE GENOMIC DNA]</scope>
    <source>
        <strain evidence="2 3">Es01</strain>
    </source>
</reference>
<dbReference type="Pfam" id="PF19700">
    <property type="entry name" value="DUF6198"/>
    <property type="match status" value="1"/>
</dbReference>
<protein>
    <submittedName>
        <fullName evidence="2">Fructose permease</fullName>
    </submittedName>
</protein>
<feature type="transmembrane region" description="Helical" evidence="1">
    <location>
        <begin position="12"/>
        <end position="35"/>
    </location>
</feature>
<accession>A0ABU8SN77</accession>
<keyword evidence="3" id="KW-1185">Reference proteome</keyword>
<gene>
    <name evidence="2" type="ORF">R4146_05975</name>
</gene>
<sequence length="255" mass="27508">MASGRSTRTISMTSAIIYFVISLVINSAGNVLTLVSSAKVNPSFLGSAYWTAAESNLGKALLGPNNPTALFWAFFGLGLVITFLNMILVGKWSWNRLIGNICFLGPFSILIQVFSNFFNQVFPVAHGIGMTIFYVILNFAGVACIGLAISIYQRVNIALHPADDLMQILRFKYCNGSATKAMWFSYIPPTIMAIIAALITPGPLLVKFANFGLGTVFAFLFQGSITGISDTKVFPSLKHQAIDVGAVGETDKDAK</sequence>
<dbReference type="InterPro" id="IPR038750">
    <property type="entry name" value="YczE/YyaS-like"/>
</dbReference>
<evidence type="ECO:0000313" key="2">
    <source>
        <dbReference type="EMBL" id="MEJ6400707.1"/>
    </source>
</evidence>
<dbReference type="EMBL" id="JAWMWH010000001">
    <property type="protein sequence ID" value="MEJ6400707.1"/>
    <property type="molecule type" value="Genomic_DNA"/>
</dbReference>